<organism evidence="2">
    <name type="scientific">Panstrongylus lignarius</name>
    <dbReference type="NCBI Taxonomy" id="156445"/>
    <lineage>
        <taxon>Eukaryota</taxon>
        <taxon>Metazoa</taxon>
        <taxon>Ecdysozoa</taxon>
        <taxon>Arthropoda</taxon>
        <taxon>Hexapoda</taxon>
        <taxon>Insecta</taxon>
        <taxon>Pterygota</taxon>
        <taxon>Neoptera</taxon>
        <taxon>Paraneoptera</taxon>
        <taxon>Hemiptera</taxon>
        <taxon>Heteroptera</taxon>
        <taxon>Panheteroptera</taxon>
        <taxon>Cimicomorpha</taxon>
        <taxon>Reduviidae</taxon>
        <taxon>Triatominae</taxon>
        <taxon>Panstrongylus</taxon>
    </lineage>
</organism>
<feature type="chain" id="PRO_5012872326" evidence="1">
    <location>
        <begin position="20"/>
        <end position="117"/>
    </location>
</feature>
<dbReference type="AlphaFoldDB" id="A0A224Y1H5"/>
<feature type="signal peptide" evidence="1">
    <location>
        <begin position="1"/>
        <end position="19"/>
    </location>
</feature>
<accession>A0A224Y1H5</accession>
<dbReference type="EMBL" id="GFTR01001953">
    <property type="protein sequence ID" value="JAW14473.1"/>
    <property type="molecule type" value="Transcribed_RNA"/>
</dbReference>
<evidence type="ECO:0000313" key="2">
    <source>
        <dbReference type="EMBL" id="JAW14473.1"/>
    </source>
</evidence>
<keyword evidence="1" id="KW-0732">Signal</keyword>
<evidence type="ECO:0000256" key="1">
    <source>
        <dbReference type="SAM" id="SignalP"/>
    </source>
</evidence>
<name>A0A224Y1H5_9HEMI</name>
<proteinExistence type="predicted"/>
<reference evidence="2" key="1">
    <citation type="journal article" date="2018" name="PLoS Negl. Trop. Dis.">
        <title>An insight into the salivary gland and fat body transcriptome of Panstrongylus lignarius (Hemiptera: Heteroptera), the main vector of Chagas disease in Peru.</title>
        <authorList>
            <person name="Nevoa J.C."/>
            <person name="Mendes M.T."/>
            <person name="da Silva M.V."/>
            <person name="Soares S.C."/>
            <person name="Oliveira C.J.F."/>
            <person name="Ribeiro J.M.C."/>
        </authorList>
    </citation>
    <scope>NUCLEOTIDE SEQUENCE</scope>
</reference>
<sequence>MITLLFVISFSLMVHLTVGGGSPLISATIFSVCPEGITFFIRFLRSIYGARNLGLATTEFDTSLWGEGPALFIATTLNSYSCPSITSCTLPVFLSPGTVRTSTQFLSSLSLICTTYF</sequence>
<protein>
    <submittedName>
        <fullName evidence="2">Putative secreted protein</fullName>
    </submittedName>
</protein>